<accession>A0A0A0EK84</accession>
<keyword evidence="2" id="KW-1185">Reference proteome</keyword>
<comment type="caution">
    <text evidence="1">The sequence shown here is derived from an EMBL/GenBank/DDBJ whole genome shotgun (WGS) entry which is preliminary data.</text>
</comment>
<dbReference type="RefSeq" id="WP_043746694.1">
    <property type="nucleotide sequence ID" value="NZ_AQQX01000002.1"/>
</dbReference>
<evidence type="ECO:0000313" key="1">
    <source>
        <dbReference type="EMBL" id="KGM49587.1"/>
    </source>
</evidence>
<protein>
    <recommendedName>
        <fullName evidence="3">SnoaL-like domain-containing protein</fullName>
    </recommendedName>
</protein>
<proteinExistence type="predicted"/>
<dbReference type="Proteomes" id="UP000030004">
    <property type="component" value="Unassembled WGS sequence"/>
</dbReference>
<dbReference type="STRING" id="1461694.ATO9_06095"/>
<dbReference type="Gene3D" id="3.10.450.50">
    <property type="match status" value="1"/>
</dbReference>
<organism evidence="1 2">
    <name type="scientific">Pseudooceanicola atlanticus</name>
    <dbReference type="NCBI Taxonomy" id="1461694"/>
    <lineage>
        <taxon>Bacteria</taxon>
        <taxon>Pseudomonadati</taxon>
        <taxon>Pseudomonadota</taxon>
        <taxon>Alphaproteobacteria</taxon>
        <taxon>Rhodobacterales</taxon>
        <taxon>Paracoccaceae</taxon>
        <taxon>Pseudooceanicola</taxon>
    </lineage>
</organism>
<name>A0A0A0EK84_9RHOB</name>
<sequence>MTQVTRSADCANSPKNARAEDIALAIMGEGRLDPALLAENAVWERPGGALTGPDAISTALAGLAPSQQIAVTQVMTHGKSGSVLGTRMDQDGAKHLFCHVIKFSSAAAKQVAQIVSFEHRGKG</sequence>
<gene>
    <name evidence="1" type="ORF">ATO9_06095</name>
</gene>
<dbReference type="AlphaFoldDB" id="A0A0A0EK84"/>
<dbReference type="EMBL" id="AQQX01000002">
    <property type="protein sequence ID" value="KGM49587.1"/>
    <property type="molecule type" value="Genomic_DNA"/>
</dbReference>
<dbReference type="eggNOG" id="ENOG50334K7">
    <property type="taxonomic scope" value="Bacteria"/>
</dbReference>
<reference evidence="1 2" key="1">
    <citation type="journal article" date="2015" name="Antonie Van Leeuwenhoek">
        <title>Pseudooceanicola atlanticus gen. nov. sp. nov., isolated from surface seawater of the Atlantic Ocean and reclassification of Oceanicola batsensis, Oceanicola marinus, Oceanicola nitratireducens, Oceanicola nanhaiensis, Oceanicola antarcticus and Oceanicola flagellatus, as Pseudooceanicola batsensis comb. nov., Pseudooceanicola marinus comb. nov., Pseudooceanicola nitratireducens comb. nov., Pseudooceanicola nanhaiensis comb. nov., Pseudooceanicola antarcticus comb. nov., and Pseudooceanicola flagellatus comb. nov.</title>
        <authorList>
            <person name="Lai Q."/>
            <person name="Li G."/>
            <person name="Liu X."/>
            <person name="Du Y."/>
            <person name="Sun F."/>
            <person name="Shao Z."/>
        </authorList>
    </citation>
    <scope>NUCLEOTIDE SEQUENCE [LARGE SCALE GENOMIC DNA]</scope>
    <source>
        <strain evidence="1 2">22II-s11g</strain>
    </source>
</reference>
<evidence type="ECO:0008006" key="3">
    <source>
        <dbReference type="Google" id="ProtNLM"/>
    </source>
</evidence>
<dbReference type="OrthoDB" id="7860141at2"/>
<evidence type="ECO:0000313" key="2">
    <source>
        <dbReference type="Proteomes" id="UP000030004"/>
    </source>
</evidence>